<name>A0A5J6N9D6_9PROT</name>
<protein>
    <recommendedName>
        <fullName evidence="10">NAD(P) transhydrogenase subunit alpha part 1</fullName>
        <ecNumber evidence="3">7.1.1.1</ecNumber>
    </recommendedName>
    <alternativeName>
        <fullName evidence="14">Nicotinamide nucleotide transhydrogenase subunit alpha 1</fullName>
    </alternativeName>
    <alternativeName>
        <fullName evidence="12">Proton-translocating transhydrogenase component 1</fullName>
    </alternativeName>
    <alternativeName>
        <fullName evidence="11">Pyridine nucleotide transhydrogenase subunit alpha 1</fullName>
    </alternativeName>
    <alternativeName>
        <fullName evidence="13">dI</fullName>
    </alternativeName>
</protein>
<evidence type="ECO:0000256" key="10">
    <source>
        <dbReference type="ARBA" id="ARBA00071353"/>
    </source>
</evidence>
<dbReference type="Gene3D" id="3.40.50.720">
    <property type="entry name" value="NAD(P)-binding Rossmann-like Domain"/>
    <property type="match status" value="2"/>
</dbReference>
<keyword evidence="7" id="KW-0520">NAD</keyword>
<evidence type="ECO:0000256" key="11">
    <source>
        <dbReference type="ARBA" id="ARBA00076996"/>
    </source>
</evidence>
<dbReference type="PANTHER" id="PTHR10160:SF19">
    <property type="entry name" value="PROTON-TRANSLOCATING NAD(P)(+) TRANSHYDROGENASE"/>
    <property type="match status" value="1"/>
</dbReference>
<evidence type="ECO:0000256" key="13">
    <source>
        <dbReference type="ARBA" id="ARBA00081682"/>
    </source>
</evidence>
<dbReference type="SMART" id="SM01002">
    <property type="entry name" value="AlaDh_PNT_C"/>
    <property type="match status" value="1"/>
</dbReference>
<dbReference type="GO" id="GO:0016491">
    <property type="term" value="F:oxidoreductase activity"/>
    <property type="evidence" value="ECO:0007669"/>
    <property type="project" value="InterPro"/>
</dbReference>
<evidence type="ECO:0000313" key="18">
    <source>
        <dbReference type="Proteomes" id="UP000325797"/>
    </source>
</evidence>
<dbReference type="EMBL" id="CP042582">
    <property type="protein sequence ID" value="QEX24056.1"/>
    <property type="molecule type" value="Genomic_DNA"/>
</dbReference>
<comment type="similarity">
    <text evidence="2">Belongs to the AlaDH/PNT family.</text>
</comment>
<dbReference type="InterPro" id="IPR007886">
    <property type="entry name" value="AlaDH/PNT_N"/>
</dbReference>
<evidence type="ECO:0000256" key="4">
    <source>
        <dbReference type="ARBA" id="ARBA00022741"/>
    </source>
</evidence>
<dbReference type="PANTHER" id="PTHR10160">
    <property type="entry name" value="NAD(P) TRANSHYDROGENASE"/>
    <property type="match status" value="1"/>
</dbReference>
<accession>A0A5J6N9D6</accession>
<dbReference type="SMART" id="SM01003">
    <property type="entry name" value="AlaDh_PNT_N"/>
    <property type="match status" value="1"/>
</dbReference>
<dbReference type="RefSeq" id="WP_151119370.1">
    <property type="nucleotide sequence ID" value="NZ_CP042582.1"/>
</dbReference>
<proteinExistence type="inferred from homology"/>
<dbReference type="EC" id="7.1.1.1" evidence="3"/>
<dbReference type="SUPFAM" id="SSF52283">
    <property type="entry name" value="Formate/glycerate dehydrogenase catalytic domain-like"/>
    <property type="match status" value="1"/>
</dbReference>
<feature type="domain" description="Alanine dehydrogenase/pyridine nucleotide transhydrogenase NAD(H)-binding" evidence="15">
    <location>
        <begin position="154"/>
        <end position="320"/>
    </location>
</feature>
<dbReference type="Proteomes" id="UP000325797">
    <property type="component" value="Chromosome"/>
</dbReference>
<evidence type="ECO:0000313" key="17">
    <source>
        <dbReference type="EMBL" id="QEX24056.1"/>
    </source>
</evidence>
<dbReference type="GO" id="GO:0005886">
    <property type="term" value="C:plasma membrane"/>
    <property type="evidence" value="ECO:0007669"/>
    <property type="project" value="TreeGrafter"/>
</dbReference>
<dbReference type="FunFam" id="3.40.50.720:FF:000188">
    <property type="entry name" value="NAD(P) transhydrogenase alpha subunit 1"/>
    <property type="match status" value="1"/>
</dbReference>
<dbReference type="PROSITE" id="PS00837">
    <property type="entry name" value="ALADH_PNT_2"/>
    <property type="match status" value="1"/>
</dbReference>
<evidence type="ECO:0000256" key="1">
    <source>
        <dbReference type="ARBA" id="ARBA00003943"/>
    </source>
</evidence>
<sequence>MKIGVAKERRPHEARVAVSPDTVKKYVGLGASVAIETGAGAGANIPDEVFKAAGAEIAPDEAAALKDADLVLKVQRPLTAAEGGPDELTLLKPGAVLVGILSPHGAKDQVQQYAAKGVTAFAMELMPRITRAQVMDVLSSQSNLAGYKAVIDAAAEFGRAFPMMMTAAGTIAPARVLVMGAGVAGLQAIATARRLGAIVSATDVRPAAKEQVESLGATFVAVMDEEFKQAETAGGYAKEMSDAYKAKQAALTAETIKKQDVVITTALIPGRKAPVLVSEEMVKTMKPGSVIVDLAVEQGGNCPLAEPGKVVVKHGVKIVGHLNLPSRLAADATSLYARNLLAFVSLMIDKETKGLKIDWEDEIMKGTGLTRDGKVVHPALVG</sequence>
<evidence type="ECO:0000256" key="7">
    <source>
        <dbReference type="ARBA" id="ARBA00023027"/>
    </source>
</evidence>
<evidence type="ECO:0000256" key="8">
    <source>
        <dbReference type="ARBA" id="ARBA00048202"/>
    </source>
</evidence>
<dbReference type="GO" id="GO:0050661">
    <property type="term" value="F:NADP binding"/>
    <property type="evidence" value="ECO:0007669"/>
    <property type="project" value="TreeGrafter"/>
</dbReference>
<dbReference type="GO" id="GO:0006740">
    <property type="term" value="P:NADPH regeneration"/>
    <property type="evidence" value="ECO:0007669"/>
    <property type="project" value="TreeGrafter"/>
</dbReference>
<evidence type="ECO:0000259" key="16">
    <source>
        <dbReference type="SMART" id="SM01003"/>
    </source>
</evidence>
<keyword evidence="5" id="KW-0521">NADP</keyword>
<dbReference type="OrthoDB" id="9804592at2"/>
<organism evidence="17 18">
    <name type="scientific">Hypericibacter adhaerens</name>
    <dbReference type="NCBI Taxonomy" id="2602016"/>
    <lineage>
        <taxon>Bacteria</taxon>
        <taxon>Pseudomonadati</taxon>
        <taxon>Pseudomonadota</taxon>
        <taxon>Alphaproteobacteria</taxon>
        <taxon>Rhodospirillales</taxon>
        <taxon>Dongiaceae</taxon>
        <taxon>Hypericibacter</taxon>
    </lineage>
</organism>
<dbReference type="CDD" id="cd05304">
    <property type="entry name" value="Rubrum_tdh"/>
    <property type="match status" value="1"/>
</dbReference>
<evidence type="ECO:0000256" key="3">
    <source>
        <dbReference type="ARBA" id="ARBA00012943"/>
    </source>
</evidence>
<dbReference type="NCBIfam" id="NF006942">
    <property type="entry name" value="PRK09424.1"/>
    <property type="match status" value="1"/>
</dbReference>
<evidence type="ECO:0000256" key="6">
    <source>
        <dbReference type="ARBA" id="ARBA00022967"/>
    </source>
</evidence>
<dbReference type="Pfam" id="PF01262">
    <property type="entry name" value="AlaDh_PNT_C"/>
    <property type="match status" value="1"/>
</dbReference>
<evidence type="ECO:0000256" key="12">
    <source>
        <dbReference type="ARBA" id="ARBA00077863"/>
    </source>
</evidence>
<evidence type="ECO:0000259" key="15">
    <source>
        <dbReference type="SMART" id="SM01002"/>
    </source>
</evidence>
<evidence type="ECO:0000256" key="5">
    <source>
        <dbReference type="ARBA" id="ARBA00022857"/>
    </source>
</evidence>
<dbReference type="Pfam" id="PF05222">
    <property type="entry name" value="AlaDh_PNT_N"/>
    <property type="match status" value="1"/>
</dbReference>
<dbReference type="InterPro" id="IPR007698">
    <property type="entry name" value="AlaDH/PNT_NAD(H)-bd"/>
</dbReference>
<evidence type="ECO:0000256" key="14">
    <source>
        <dbReference type="ARBA" id="ARBA00084087"/>
    </source>
</evidence>
<keyword evidence="18" id="KW-1185">Reference proteome</keyword>
<evidence type="ECO:0000256" key="9">
    <source>
        <dbReference type="ARBA" id="ARBA00063359"/>
    </source>
</evidence>
<feature type="domain" description="Alanine dehydrogenase/pyridine nucleotide transhydrogenase N-terminal" evidence="16">
    <location>
        <begin position="4"/>
        <end position="145"/>
    </location>
</feature>
<reference evidence="17 18" key="1">
    <citation type="submission" date="2019-08" db="EMBL/GenBank/DDBJ databases">
        <title>Hyperibacter terrae gen. nov., sp. nov. and Hyperibacter viscosus sp. nov., two new members in the family Rhodospirillaceae isolated from the rhizosphere of Hypericum perforatum.</title>
        <authorList>
            <person name="Noviana Z."/>
        </authorList>
    </citation>
    <scope>NUCLEOTIDE SEQUENCE [LARGE SCALE GENOMIC DNA]</scope>
    <source>
        <strain evidence="17 18">R5959</strain>
    </source>
</reference>
<dbReference type="InterPro" id="IPR008143">
    <property type="entry name" value="Ala_DH/PNT_CS2"/>
</dbReference>
<gene>
    <name evidence="17" type="primary">pntAA</name>
    <name evidence="17" type="ORF">FRZ61_39970</name>
</gene>
<comment type="subunit">
    <text evidence="9">Heterotrimer of two alpha chains and a beta (PntB) chain; in Rhodospirillum, the alpha chain is made of two subunits (PntAA and PntAB) and forms a dimer.</text>
</comment>
<comment type="function">
    <text evidence="1">The transhydrogenation between NADH and NADP is coupled to respiration and ATP hydrolysis and functions as a proton pump across the membrane.</text>
</comment>
<comment type="catalytic activity">
    <reaction evidence="8">
        <text>NAD(+) + NADPH + H(+)(in) = NADH + NADP(+) + H(+)(out)</text>
        <dbReference type="Rhea" id="RHEA:47992"/>
        <dbReference type="ChEBI" id="CHEBI:15378"/>
        <dbReference type="ChEBI" id="CHEBI:57540"/>
        <dbReference type="ChEBI" id="CHEBI:57783"/>
        <dbReference type="ChEBI" id="CHEBI:57945"/>
        <dbReference type="ChEBI" id="CHEBI:58349"/>
        <dbReference type="EC" id="7.1.1.1"/>
    </reaction>
</comment>
<dbReference type="AlphaFoldDB" id="A0A5J6N9D6"/>
<dbReference type="GO" id="GO:0008750">
    <property type="term" value="F:proton-translocating NAD(P)+ transhydrogenase activity"/>
    <property type="evidence" value="ECO:0007669"/>
    <property type="project" value="UniProtKB-EC"/>
</dbReference>
<dbReference type="SUPFAM" id="SSF51735">
    <property type="entry name" value="NAD(P)-binding Rossmann-fold domains"/>
    <property type="match status" value="1"/>
</dbReference>
<keyword evidence="6" id="KW-1278">Translocase</keyword>
<keyword evidence="4" id="KW-0547">Nucleotide-binding</keyword>
<evidence type="ECO:0000256" key="2">
    <source>
        <dbReference type="ARBA" id="ARBA00005689"/>
    </source>
</evidence>
<dbReference type="KEGG" id="hadh:FRZ61_39970"/>
<dbReference type="InterPro" id="IPR036291">
    <property type="entry name" value="NAD(P)-bd_dom_sf"/>
</dbReference>